<dbReference type="AlphaFoldDB" id="A0AAU9EZL7"/>
<sequence>MPRFEGAVHDFHAQQAVELLYYGPWLVDFNHRLVLTLSRSRITAALGLQQSLGIEINQLGLVAGLAPTMVRARL</sequence>
<accession>A0AAU9EZL7</accession>
<name>A0AAU9EZL7_9BACT</name>
<reference evidence="2" key="1">
    <citation type="journal article" date="2023" name="Arch. Microbiol.">
        <title>Desulfoferula mesophilus gen. nov. sp. nov., a mesophilic sulfate-reducing bacterium isolated from a brackish lake sediment.</title>
        <authorList>
            <person name="Watanabe T."/>
            <person name="Yabe T."/>
            <person name="Tsuji J.M."/>
            <person name="Fukui M."/>
        </authorList>
    </citation>
    <scope>NUCLEOTIDE SEQUENCE [LARGE SCALE GENOMIC DNA]</scope>
    <source>
        <strain evidence="2">12FAK</strain>
    </source>
</reference>
<gene>
    <name evidence="1" type="ORF">FAK_40560</name>
</gene>
<organism evidence="1 2">
    <name type="scientific">Desulfoferula mesophila</name>
    <dbReference type="NCBI Taxonomy" id="3058419"/>
    <lineage>
        <taxon>Bacteria</taxon>
        <taxon>Pseudomonadati</taxon>
        <taxon>Thermodesulfobacteriota</taxon>
        <taxon>Desulfarculia</taxon>
        <taxon>Desulfarculales</taxon>
        <taxon>Desulfarculaceae</taxon>
        <taxon>Desulfoferula</taxon>
    </lineage>
</organism>
<protein>
    <submittedName>
        <fullName evidence="1">Uncharacterized protein</fullName>
    </submittedName>
</protein>
<dbReference type="Proteomes" id="UP001366166">
    <property type="component" value="Chromosome"/>
</dbReference>
<dbReference type="EMBL" id="AP028679">
    <property type="protein sequence ID" value="BEQ16990.1"/>
    <property type="molecule type" value="Genomic_DNA"/>
</dbReference>
<keyword evidence="2" id="KW-1185">Reference proteome</keyword>
<dbReference type="KEGG" id="dmp:FAK_40560"/>
<proteinExistence type="predicted"/>
<evidence type="ECO:0000313" key="2">
    <source>
        <dbReference type="Proteomes" id="UP001366166"/>
    </source>
</evidence>
<evidence type="ECO:0000313" key="1">
    <source>
        <dbReference type="EMBL" id="BEQ16990.1"/>
    </source>
</evidence>